<comment type="caution">
    <text evidence="1">The sequence shown here is derived from an EMBL/GenBank/DDBJ whole genome shotgun (WGS) entry which is preliminary data.</text>
</comment>
<name>A0AAW1L939_POPJA</name>
<sequence length="110" mass="13024">MNQRRFLEMVTFDISKFHHFIQLASNPGYVKASELINGCLWYTFPLVHARNTKNRLLCFPKSCAYEGSILILEHLKTLQQWVNEDEKPFYEAIINFSKTKERKNKAAKRE</sequence>
<dbReference type="Proteomes" id="UP001458880">
    <property type="component" value="Unassembled WGS sequence"/>
</dbReference>
<keyword evidence="2" id="KW-1185">Reference proteome</keyword>
<dbReference type="EMBL" id="JASPKY010000134">
    <property type="protein sequence ID" value="KAK9731339.1"/>
    <property type="molecule type" value="Genomic_DNA"/>
</dbReference>
<evidence type="ECO:0000313" key="1">
    <source>
        <dbReference type="EMBL" id="KAK9731339.1"/>
    </source>
</evidence>
<gene>
    <name evidence="1" type="ORF">QE152_g13739</name>
</gene>
<reference evidence="1 2" key="1">
    <citation type="journal article" date="2024" name="BMC Genomics">
        <title>De novo assembly and annotation of Popillia japonica's genome with initial clues to its potential as an invasive pest.</title>
        <authorList>
            <person name="Cucini C."/>
            <person name="Boschi S."/>
            <person name="Funari R."/>
            <person name="Cardaioli E."/>
            <person name="Iannotti N."/>
            <person name="Marturano G."/>
            <person name="Paoli F."/>
            <person name="Bruttini M."/>
            <person name="Carapelli A."/>
            <person name="Frati F."/>
            <person name="Nardi F."/>
        </authorList>
    </citation>
    <scope>NUCLEOTIDE SEQUENCE [LARGE SCALE GENOMIC DNA]</scope>
    <source>
        <strain evidence="1">DMR45628</strain>
    </source>
</reference>
<protein>
    <submittedName>
        <fullName evidence="1">Uncharacterized protein</fullName>
    </submittedName>
</protein>
<dbReference type="AlphaFoldDB" id="A0AAW1L939"/>
<proteinExistence type="predicted"/>
<accession>A0AAW1L939</accession>
<organism evidence="1 2">
    <name type="scientific">Popillia japonica</name>
    <name type="common">Japanese beetle</name>
    <dbReference type="NCBI Taxonomy" id="7064"/>
    <lineage>
        <taxon>Eukaryota</taxon>
        <taxon>Metazoa</taxon>
        <taxon>Ecdysozoa</taxon>
        <taxon>Arthropoda</taxon>
        <taxon>Hexapoda</taxon>
        <taxon>Insecta</taxon>
        <taxon>Pterygota</taxon>
        <taxon>Neoptera</taxon>
        <taxon>Endopterygota</taxon>
        <taxon>Coleoptera</taxon>
        <taxon>Polyphaga</taxon>
        <taxon>Scarabaeiformia</taxon>
        <taxon>Scarabaeidae</taxon>
        <taxon>Rutelinae</taxon>
        <taxon>Popillia</taxon>
    </lineage>
</organism>
<evidence type="ECO:0000313" key="2">
    <source>
        <dbReference type="Proteomes" id="UP001458880"/>
    </source>
</evidence>